<sequence>MAHLRPGASWRVGPAQIPLPPPAAAAGTFGSEDAATEGRLKAGDLRLHRGKHVVNVPTGSTS</sequence>
<accession>A0A4Z2FMF0</accession>
<comment type="caution">
    <text evidence="2">The sequence shown here is derived from an EMBL/GenBank/DDBJ whole genome shotgun (WGS) entry which is preliminary data.</text>
</comment>
<evidence type="ECO:0000313" key="2">
    <source>
        <dbReference type="EMBL" id="TNN41472.1"/>
    </source>
</evidence>
<keyword evidence="3" id="KW-1185">Reference proteome</keyword>
<name>A0A4Z2FMF0_9TELE</name>
<gene>
    <name evidence="2" type="ORF">EYF80_048356</name>
</gene>
<proteinExistence type="predicted"/>
<evidence type="ECO:0000256" key="1">
    <source>
        <dbReference type="SAM" id="MobiDB-lite"/>
    </source>
</evidence>
<feature type="region of interest" description="Disordered" evidence="1">
    <location>
        <begin position="1"/>
        <end position="29"/>
    </location>
</feature>
<evidence type="ECO:0000313" key="3">
    <source>
        <dbReference type="Proteomes" id="UP000314294"/>
    </source>
</evidence>
<protein>
    <submittedName>
        <fullName evidence="2">Uncharacterized protein</fullName>
    </submittedName>
</protein>
<dbReference type="EMBL" id="SRLO01001105">
    <property type="protein sequence ID" value="TNN41472.1"/>
    <property type="molecule type" value="Genomic_DNA"/>
</dbReference>
<reference evidence="2 3" key="1">
    <citation type="submission" date="2019-03" db="EMBL/GenBank/DDBJ databases">
        <title>First draft genome of Liparis tanakae, snailfish: a comprehensive survey of snailfish specific genes.</title>
        <authorList>
            <person name="Kim W."/>
            <person name="Song I."/>
            <person name="Jeong J.-H."/>
            <person name="Kim D."/>
            <person name="Kim S."/>
            <person name="Ryu S."/>
            <person name="Song J.Y."/>
            <person name="Lee S.K."/>
        </authorList>
    </citation>
    <scope>NUCLEOTIDE SEQUENCE [LARGE SCALE GENOMIC DNA]</scope>
    <source>
        <tissue evidence="2">Muscle</tissue>
    </source>
</reference>
<organism evidence="2 3">
    <name type="scientific">Liparis tanakae</name>
    <name type="common">Tanaka's snailfish</name>
    <dbReference type="NCBI Taxonomy" id="230148"/>
    <lineage>
        <taxon>Eukaryota</taxon>
        <taxon>Metazoa</taxon>
        <taxon>Chordata</taxon>
        <taxon>Craniata</taxon>
        <taxon>Vertebrata</taxon>
        <taxon>Euteleostomi</taxon>
        <taxon>Actinopterygii</taxon>
        <taxon>Neopterygii</taxon>
        <taxon>Teleostei</taxon>
        <taxon>Neoteleostei</taxon>
        <taxon>Acanthomorphata</taxon>
        <taxon>Eupercaria</taxon>
        <taxon>Perciformes</taxon>
        <taxon>Cottioidei</taxon>
        <taxon>Cottales</taxon>
        <taxon>Liparidae</taxon>
        <taxon>Liparis</taxon>
    </lineage>
</organism>
<dbReference type="AlphaFoldDB" id="A0A4Z2FMF0"/>
<dbReference type="Proteomes" id="UP000314294">
    <property type="component" value="Unassembled WGS sequence"/>
</dbReference>